<evidence type="ECO:0000313" key="2">
    <source>
        <dbReference type="EMBL" id="MFF3672061.1"/>
    </source>
</evidence>
<dbReference type="PROSITE" id="PS51664">
    <property type="entry name" value="YCAO"/>
    <property type="match status" value="1"/>
</dbReference>
<evidence type="ECO:0000313" key="3">
    <source>
        <dbReference type="Proteomes" id="UP001602013"/>
    </source>
</evidence>
<evidence type="ECO:0000259" key="1">
    <source>
        <dbReference type="PROSITE" id="PS51664"/>
    </source>
</evidence>
<dbReference type="EMBL" id="JBIASD010000063">
    <property type="protein sequence ID" value="MFF3672061.1"/>
    <property type="molecule type" value="Genomic_DNA"/>
</dbReference>
<name>A0ABW6T480_9ACTN</name>
<dbReference type="RefSeq" id="WP_387418214.1">
    <property type="nucleotide sequence ID" value="NZ_JBIASD010000063.1"/>
</dbReference>
<proteinExistence type="predicted"/>
<dbReference type="Proteomes" id="UP001602013">
    <property type="component" value="Unassembled WGS sequence"/>
</dbReference>
<keyword evidence="3" id="KW-1185">Reference proteome</keyword>
<gene>
    <name evidence="2" type="ORF">ACFYXI_41440</name>
</gene>
<sequence>MTTQIPAVVRPRMRTDMAFLETRDGVYVRGHGDGFVIRGAGAYRYLSALLPHLDGSTRLSDLLAGLPPAHADSVRSLIVTLASRGVITAVPEGGAVVDPELRARFSGQIALLEHHGDDGTGFLRAATARVLVVCEDPAHATALADALTANGVGSAPGGAVLIDTAGDVSAVAPSGADVVCLIAADRPSSALFGLADRARATGAAFVPLVRIGDRLVLGPWQCGNRESACVYSAVLRMSDNAIPGSADVWQAAVAGAAAAAPPAALPGAAVSIAVSIAGFEVFKALTESIASDIADAVVVVDPDRLTVGIEHVVAHPASPQAPAARVPLDEPDGADVSPVERAYQRFAHVVADTVGIMRGFDDDALSQVPVKVSALIAPAADPAPIVAFGSETLLEARVAALEEAALRYAVNAQRRCGGLLAPARPDAEVVEAGRLQSWLGGAPLLRDPLVAATDLAGSGSLAVPRAAVLAGPWDRKDARFEPDLVGVAAGSTPETALSRALLGAVGAYTIAAVARDDIRAVPVDDLSAVDGDPQQLKRLAMLARAVREDGRSVAFHLARGVVPVAIVVVRDGAGTELVSRAGRTWLDAAEHALLAVAGARQIAGSPTGWATGPCLPAAPALDGFTLSGRQDGGDDPSALSEAVDHDTVVARLRAAGMRAAAVDLTPPDLAGVTTVTRVLLFRQRSPQ</sequence>
<comment type="caution">
    <text evidence="2">The sequence shown here is derived from an EMBL/GenBank/DDBJ whole genome shotgun (WGS) entry which is preliminary data.</text>
</comment>
<protein>
    <submittedName>
        <fullName evidence="2">YcaO-like family protein</fullName>
    </submittedName>
</protein>
<dbReference type="InterPro" id="IPR003776">
    <property type="entry name" value="YcaO-like_dom"/>
</dbReference>
<dbReference type="Gene3D" id="3.40.50.720">
    <property type="entry name" value="NAD(P)-binding Rossmann-like Domain"/>
    <property type="match status" value="1"/>
</dbReference>
<organism evidence="2 3">
    <name type="scientific">Microtetraspora malaysiensis</name>
    <dbReference type="NCBI Taxonomy" id="161358"/>
    <lineage>
        <taxon>Bacteria</taxon>
        <taxon>Bacillati</taxon>
        <taxon>Actinomycetota</taxon>
        <taxon>Actinomycetes</taxon>
        <taxon>Streptosporangiales</taxon>
        <taxon>Streptosporangiaceae</taxon>
        <taxon>Microtetraspora</taxon>
    </lineage>
</organism>
<feature type="domain" description="YcaO" evidence="1">
    <location>
        <begin position="387"/>
        <end position="687"/>
    </location>
</feature>
<accession>A0ABW6T480</accession>
<dbReference type="Pfam" id="PF02624">
    <property type="entry name" value="YcaO"/>
    <property type="match status" value="1"/>
</dbReference>
<reference evidence="2 3" key="1">
    <citation type="submission" date="2024-10" db="EMBL/GenBank/DDBJ databases">
        <title>The Natural Products Discovery Center: Release of the First 8490 Sequenced Strains for Exploring Actinobacteria Biosynthetic Diversity.</title>
        <authorList>
            <person name="Kalkreuter E."/>
            <person name="Kautsar S.A."/>
            <person name="Yang D."/>
            <person name="Bader C.D."/>
            <person name="Teijaro C.N."/>
            <person name="Fluegel L."/>
            <person name="Davis C.M."/>
            <person name="Simpson J.R."/>
            <person name="Lauterbach L."/>
            <person name="Steele A.D."/>
            <person name="Gui C."/>
            <person name="Meng S."/>
            <person name="Li G."/>
            <person name="Viehrig K."/>
            <person name="Ye F."/>
            <person name="Su P."/>
            <person name="Kiefer A.F."/>
            <person name="Nichols A."/>
            <person name="Cepeda A.J."/>
            <person name="Yan W."/>
            <person name="Fan B."/>
            <person name="Jiang Y."/>
            <person name="Adhikari A."/>
            <person name="Zheng C.-J."/>
            <person name="Schuster L."/>
            <person name="Cowan T.M."/>
            <person name="Smanski M.J."/>
            <person name="Chevrette M.G."/>
            <person name="De Carvalho L.P.S."/>
            <person name="Shen B."/>
        </authorList>
    </citation>
    <scope>NUCLEOTIDE SEQUENCE [LARGE SCALE GENOMIC DNA]</scope>
    <source>
        <strain evidence="2 3">NPDC002173</strain>
    </source>
</reference>